<comment type="caution">
    <text evidence="2">The sequence shown here is derived from an EMBL/GenBank/DDBJ whole genome shotgun (WGS) entry which is preliminary data.</text>
</comment>
<evidence type="ECO:0000313" key="2">
    <source>
        <dbReference type="EMBL" id="KAJ7705142.1"/>
    </source>
</evidence>
<proteinExistence type="predicted"/>
<dbReference type="AlphaFoldDB" id="A0AAD7GTU0"/>
<feature type="region of interest" description="Disordered" evidence="1">
    <location>
        <begin position="1"/>
        <end position="75"/>
    </location>
</feature>
<feature type="compositionally biased region" description="Basic and acidic residues" evidence="1">
    <location>
        <begin position="57"/>
        <end position="70"/>
    </location>
</feature>
<keyword evidence="3" id="KW-1185">Reference proteome</keyword>
<feature type="region of interest" description="Disordered" evidence="1">
    <location>
        <begin position="304"/>
        <end position="344"/>
    </location>
</feature>
<evidence type="ECO:0000256" key="1">
    <source>
        <dbReference type="SAM" id="MobiDB-lite"/>
    </source>
</evidence>
<feature type="compositionally biased region" description="Basic and acidic residues" evidence="1">
    <location>
        <begin position="304"/>
        <end position="313"/>
    </location>
</feature>
<accession>A0AAD7GTU0</accession>
<evidence type="ECO:0000313" key="3">
    <source>
        <dbReference type="Proteomes" id="UP001215598"/>
    </source>
</evidence>
<reference evidence="2" key="1">
    <citation type="submission" date="2023-03" db="EMBL/GenBank/DDBJ databases">
        <title>Massive genome expansion in bonnet fungi (Mycena s.s.) driven by repeated elements and novel gene families across ecological guilds.</title>
        <authorList>
            <consortium name="Lawrence Berkeley National Laboratory"/>
            <person name="Harder C.B."/>
            <person name="Miyauchi S."/>
            <person name="Viragh M."/>
            <person name="Kuo A."/>
            <person name="Thoen E."/>
            <person name="Andreopoulos B."/>
            <person name="Lu D."/>
            <person name="Skrede I."/>
            <person name="Drula E."/>
            <person name="Henrissat B."/>
            <person name="Morin E."/>
            <person name="Kohler A."/>
            <person name="Barry K."/>
            <person name="LaButti K."/>
            <person name="Morin E."/>
            <person name="Salamov A."/>
            <person name="Lipzen A."/>
            <person name="Mereny Z."/>
            <person name="Hegedus B."/>
            <person name="Baldrian P."/>
            <person name="Stursova M."/>
            <person name="Weitz H."/>
            <person name="Taylor A."/>
            <person name="Grigoriev I.V."/>
            <person name="Nagy L.G."/>
            <person name="Martin F."/>
            <person name="Kauserud H."/>
        </authorList>
    </citation>
    <scope>NUCLEOTIDE SEQUENCE</scope>
    <source>
        <strain evidence="2">CBHHK182m</strain>
    </source>
</reference>
<organism evidence="2 3">
    <name type="scientific">Mycena metata</name>
    <dbReference type="NCBI Taxonomy" id="1033252"/>
    <lineage>
        <taxon>Eukaryota</taxon>
        <taxon>Fungi</taxon>
        <taxon>Dikarya</taxon>
        <taxon>Basidiomycota</taxon>
        <taxon>Agaricomycotina</taxon>
        <taxon>Agaricomycetes</taxon>
        <taxon>Agaricomycetidae</taxon>
        <taxon>Agaricales</taxon>
        <taxon>Marasmiineae</taxon>
        <taxon>Mycenaceae</taxon>
        <taxon>Mycena</taxon>
    </lineage>
</organism>
<name>A0AAD7GTU0_9AGAR</name>
<gene>
    <name evidence="2" type="ORF">B0H16DRAFT_1747393</name>
</gene>
<dbReference type="EMBL" id="JARKIB010000478">
    <property type="protein sequence ID" value="KAJ7705142.1"/>
    <property type="molecule type" value="Genomic_DNA"/>
</dbReference>
<dbReference type="Proteomes" id="UP001215598">
    <property type="component" value="Unassembled WGS sequence"/>
</dbReference>
<protein>
    <submittedName>
        <fullName evidence="2">Uncharacterized protein</fullName>
    </submittedName>
</protein>
<sequence>MPQAPSEGGRSGGMARHQNSALTRPAAPSQRIESDGGQRGMALVWSVPMRKAASAQRGREERRERRDGPPSKHPVVLFHEGDMSYDEQVDIARTVALSLEPDPKAWLIYGLTEDEVRWLLNIGMVGHDNGLTIFTHRFSPEISGFVTTFEGFIIPADDPDLTRAIIGNAIAGDHDISSHVRGHCDRFTPDWSADEAFARFCESISVASIELLTPNGGDPYTAWNVYVEPFTNDKAHFATFVKLVKTLVITTTFEGQGRARPYPFHCAICPGTDHPTNLCPCPLAPGYHGPTPETIGALLKASHDAISTKDSNKPKYKKGRKEKGDRKGKGAVHNAHNGGDRRAT</sequence>